<feature type="domain" description="Four-carbon acid sugar kinase nucleotide binding" evidence="8">
    <location>
        <begin position="226"/>
        <end position="363"/>
    </location>
</feature>
<evidence type="ECO:0000256" key="3">
    <source>
        <dbReference type="ARBA" id="ARBA00022741"/>
    </source>
</evidence>
<comment type="similarity">
    <text evidence="1">Belongs to the four-carbon acid sugar kinase family.</text>
</comment>
<evidence type="ECO:0000313" key="9">
    <source>
        <dbReference type="EMBL" id="MFB9626785.1"/>
    </source>
</evidence>
<dbReference type="InterPro" id="IPR031475">
    <property type="entry name" value="NBD_C"/>
</dbReference>
<dbReference type="EC" id="2.7.1.-" evidence="9"/>
<proteinExistence type="inferred from homology"/>
<keyword evidence="6" id="KW-0119">Carbohydrate metabolism</keyword>
<name>A0ABV5S530_9ACTN</name>
<dbReference type="InterPro" id="IPR042213">
    <property type="entry name" value="NBD_C_sf"/>
</dbReference>
<keyword evidence="3" id="KW-0547">Nucleotide-binding</keyword>
<evidence type="ECO:0000259" key="7">
    <source>
        <dbReference type="Pfam" id="PF07005"/>
    </source>
</evidence>
<keyword evidence="2 9" id="KW-0808">Transferase</keyword>
<evidence type="ECO:0000256" key="6">
    <source>
        <dbReference type="ARBA" id="ARBA00023277"/>
    </source>
</evidence>
<gene>
    <name evidence="9" type="ORF">ACFFSA_27180</name>
</gene>
<evidence type="ECO:0000256" key="5">
    <source>
        <dbReference type="ARBA" id="ARBA00022840"/>
    </source>
</evidence>
<keyword evidence="4 9" id="KW-0418">Kinase</keyword>
<dbReference type="Pfam" id="PF17042">
    <property type="entry name" value="NBD_C"/>
    <property type="match status" value="1"/>
</dbReference>
<evidence type="ECO:0000256" key="2">
    <source>
        <dbReference type="ARBA" id="ARBA00022679"/>
    </source>
</evidence>
<evidence type="ECO:0000256" key="4">
    <source>
        <dbReference type="ARBA" id="ARBA00022777"/>
    </source>
</evidence>
<evidence type="ECO:0000256" key="1">
    <source>
        <dbReference type="ARBA" id="ARBA00005715"/>
    </source>
</evidence>
<dbReference type="Gene3D" id="3.40.50.10840">
    <property type="entry name" value="Putative sugar-binding, N-terminal domain"/>
    <property type="match status" value="1"/>
</dbReference>
<accession>A0ABV5S530</accession>
<reference evidence="9 10" key="1">
    <citation type="submission" date="2024-09" db="EMBL/GenBank/DDBJ databases">
        <authorList>
            <person name="Sun Q."/>
            <person name="Mori K."/>
        </authorList>
    </citation>
    <scope>NUCLEOTIDE SEQUENCE [LARGE SCALE GENOMIC DNA]</scope>
    <source>
        <strain evidence="9 10">JCM 3143</strain>
    </source>
</reference>
<dbReference type="EMBL" id="JBHMBW010000025">
    <property type="protein sequence ID" value="MFB9626785.1"/>
    <property type="molecule type" value="Genomic_DNA"/>
</dbReference>
<dbReference type="GO" id="GO:0016301">
    <property type="term" value="F:kinase activity"/>
    <property type="evidence" value="ECO:0007669"/>
    <property type="project" value="UniProtKB-KW"/>
</dbReference>
<dbReference type="Gene3D" id="3.40.980.20">
    <property type="entry name" value="Four-carbon acid sugar kinase, nucleotide binding domain"/>
    <property type="match status" value="1"/>
</dbReference>
<dbReference type="Proteomes" id="UP001589532">
    <property type="component" value="Unassembled WGS sequence"/>
</dbReference>
<feature type="domain" description="Four-carbon acid sugar kinase N-terminal" evidence="7">
    <location>
        <begin position="4"/>
        <end position="202"/>
    </location>
</feature>
<comment type="caution">
    <text evidence="9">The sequence shown here is derived from an EMBL/GenBank/DDBJ whole genome shotgun (WGS) entry which is preliminary data.</text>
</comment>
<dbReference type="RefSeq" id="WP_345003185.1">
    <property type="nucleotide sequence ID" value="NZ_BAAAXV010000012.1"/>
</dbReference>
<sequence>MTGIAIVADDLTSAGDGAAPFRDAGFPAVVMLADGPRRPGVTAVDIDTRARPVAEAARRSARAAAAYAGADVLVKTIDSTLRGHLVAEVEAALSTSGRHTAVVAPAFPGQGRTTVSGVQHVEGRPVDQTWFARDPVHPIRSADLCELFPGAVLSTQVANLVGAAQYIVGDAVTDRDLDLLVAAVPRAEEVLWVGSPGLAAALARHLAPQASAANPAVVLEAASRLLVVAGSLNPATDRQLTRLGAATGSRPVQAADTDAVERARRLLARHGMAILCGPRHRIDGAPVPATLARATAQLEQSRAFDALVLTGGETARTVLLALGARSIALAGELEPGIPLGLIEGPQPLPVVIKAGGFGDPGTLVRLHNRLTMTSERLP</sequence>
<evidence type="ECO:0000259" key="8">
    <source>
        <dbReference type="Pfam" id="PF17042"/>
    </source>
</evidence>
<keyword evidence="5" id="KW-0067">ATP-binding</keyword>
<evidence type="ECO:0000313" key="10">
    <source>
        <dbReference type="Proteomes" id="UP001589532"/>
    </source>
</evidence>
<dbReference type="SUPFAM" id="SSF142764">
    <property type="entry name" value="YgbK-like"/>
    <property type="match status" value="1"/>
</dbReference>
<protein>
    <submittedName>
        <fullName evidence="9">Four-carbon acid sugar kinase family protein</fullName>
        <ecNumber evidence="9">2.7.1.-</ecNumber>
    </submittedName>
</protein>
<organism evidence="9 10">
    <name type="scientific">Nonomuraea helvata</name>
    <dbReference type="NCBI Taxonomy" id="37484"/>
    <lineage>
        <taxon>Bacteria</taxon>
        <taxon>Bacillati</taxon>
        <taxon>Actinomycetota</taxon>
        <taxon>Actinomycetes</taxon>
        <taxon>Streptosporangiales</taxon>
        <taxon>Streptosporangiaceae</taxon>
        <taxon>Nonomuraea</taxon>
    </lineage>
</organism>
<dbReference type="InterPro" id="IPR010737">
    <property type="entry name" value="4-carb_acid_sugar_kinase_N"/>
</dbReference>
<keyword evidence="10" id="KW-1185">Reference proteome</keyword>
<dbReference type="InterPro" id="IPR037051">
    <property type="entry name" value="4-carb_acid_sugar_kinase_N_sf"/>
</dbReference>
<dbReference type="Pfam" id="PF07005">
    <property type="entry name" value="SBD_N"/>
    <property type="match status" value="1"/>
</dbReference>